<dbReference type="Pfam" id="PF14516">
    <property type="entry name" value="AAA_35"/>
    <property type="match status" value="1"/>
</dbReference>
<evidence type="ECO:0000256" key="1">
    <source>
        <dbReference type="SAM" id="MobiDB-lite"/>
    </source>
</evidence>
<name>U9SYT8_RHIID</name>
<dbReference type="SMART" id="SM00382">
    <property type="entry name" value="AAA"/>
    <property type="match status" value="1"/>
</dbReference>
<gene>
    <name evidence="3" type="ORF">GLOINDRAFT_12750</name>
</gene>
<dbReference type="InterPro" id="IPR003593">
    <property type="entry name" value="AAA+_ATPase"/>
</dbReference>
<dbReference type="SUPFAM" id="SSF52540">
    <property type="entry name" value="P-loop containing nucleoside triphosphate hydrolases"/>
    <property type="match status" value="1"/>
</dbReference>
<organism evidence="3">
    <name type="scientific">Rhizophagus irregularis (strain DAOM 181602 / DAOM 197198 / MUCL 43194)</name>
    <name type="common">Arbuscular mycorrhizal fungus</name>
    <name type="synonym">Glomus intraradices</name>
    <dbReference type="NCBI Taxonomy" id="747089"/>
    <lineage>
        <taxon>Eukaryota</taxon>
        <taxon>Fungi</taxon>
        <taxon>Fungi incertae sedis</taxon>
        <taxon>Mucoromycota</taxon>
        <taxon>Glomeromycotina</taxon>
        <taxon>Glomeromycetes</taxon>
        <taxon>Glomerales</taxon>
        <taxon>Glomeraceae</taxon>
        <taxon>Rhizophagus</taxon>
    </lineage>
</organism>
<feature type="domain" description="AAA+ ATPase" evidence="2">
    <location>
        <begin position="188"/>
        <end position="346"/>
    </location>
</feature>
<protein>
    <recommendedName>
        <fullName evidence="2">AAA+ ATPase domain-containing protein</fullName>
    </recommendedName>
</protein>
<sequence length="685" mass="79468">MVKYQGYSVKQNGHFVDSWFFIVKLLFPHPSSKDWRELNKTWVDRFLGAAKKLSDKKIFADLTEKKNNCILNYWRFARRITVFDSLVTTPSPQYGRPNFVVKSESKGHRLKPYWKGVITENKTEFKKRKQENKENIDSEGRRKSTKRLPYPSIRSWATNGIISPDQRDKYYYADPAKTNTELLNSILEGKFVALHGPRSSGKTTRVYRIMQQLTEHHDCCCFYFTLQNVNMDTNEKCFWLDIGRSLQICNDSFFNRLDTIESGSDFAVAFNEWKSVVIFIDEFDRLYGTIDKVHDEFLGCFRTIKHAMSMNVNYPILSVIIVGTFGILELNSSNTYDSPFNVRDPFQNPNLSEEQVQRLFEEFGSEHKLNVESKVIEDIYLQTNGHASMVCLCGNLIEKIKLPDNDDNFSFASWKNLLFTSLNKNIYGYVVFERMLTDLLKEESRPTVDLLRLQFLPNLGPVTITRSKDLIHAHNLVRQGILIVVEDQINTFMVASPLIRSVILRYVLPDIFKFCPSTEIPKRTDHNIDMLRALSDAVRVFDKENIELAALHSYKTAQVPVGGCSNVLVPRESVYQQQLAGTFTNWISSIGFEVMSQYHIIKRKKHSYSDLVITAPSSWPGKPTVILELLATSTQKELDEHFERTLKYSQLLKRSLCIRDIWTVHFTCEDEPNHHWPTKEQRKKG</sequence>
<dbReference type="VEuPathDB" id="FungiDB:RhiirFUN_000059"/>
<dbReference type="AlphaFoldDB" id="U9SYT8"/>
<dbReference type="InterPro" id="IPR027417">
    <property type="entry name" value="P-loop_NTPase"/>
</dbReference>
<dbReference type="Gene3D" id="3.40.50.300">
    <property type="entry name" value="P-loop containing nucleotide triphosphate hydrolases"/>
    <property type="match status" value="1"/>
</dbReference>
<dbReference type="eggNOG" id="ENOG502SPQ1">
    <property type="taxonomic scope" value="Eukaryota"/>
</dbReference>
<evidence type="ECO:0000259" key="2">
    <source>
        <dbReference type="SMART" id="SM00382"/>
    </source>
</evidence>
<reference evidence="3" key="1">
    <citation type="submission" date="2013-07" db="EMBL/GenBank/DDBJ databases">
        <title>The genome of an arbuscular mycorrhizal fungus provides insights into the evolution of the oldest plant symbiosis.</title>
        <authorList>
            <consortium name="DOE Joint Genome Institute"/>
            <person name="Tisserant E."/>
            <person name="Malbreil M."/>
            <person name="Kuo A."/>
            <person name="Kohler A."/>
            <person name="Symeonidi A."/>
            <person name="Balestrini R."/>
            <person name="Charron P."/>
            <person name="Duensing N."/>
            <person name="Frei-dit-Frey N."/>
            <person name="Gianinazzi-Pearson V."/>
            <person name="Gilbert B."/>
            <person name="Handa Y."/>
            <person name="Hijri M."/>
            <person name="Kaul R."/>
            <person name="Kawaguchi M."/>
            <person name="Krajinski F."/>
            <person name="Lammers P."/>
            <person name="Lapierre D."/>
            <person name="Masclaux F.G."/>
            <person name="Murat C."/>
            <person name="Morin E."/>
            <person name="Ndikumana S."/>
            <person name="Pagni M."/>
            <person name="Petitpierre D."/>
            <person name="Requena N."/>
            <person name="Rosikiewicz P."/>
            <person name="Riley R."/>
            <person name="Saito K."/>
            <person name="San Clemente H."/>
            <person name="Shapiro H."/>
            <person name="van Tuinen D."/>
            <person name="Becard G."/>
            <person name="Bonfante P."/>
            <person name="Paszkowski U."/>
            <person name="Shachar-Hill Y."/>
            <person name="Young J.P."/>
            <person name="Sanders I.R."/>
            <person name="Henrissat B."/>
            <person name="Rensing S.A."/>
            <person name="Grigoriev I.V."/>
            <person name="Corradi N."/>
            <person name="Roux C."/>
            <person name="Martin F."/>
        </authorList>
    </citation>
    <scope>NUCLEOTIDE SEQUENCE</scope>
    <source>
        <strain evidence="3">DAOM 197198</strain>
    </source>
</reference>
<proteinExistence type="predicted"/>
<dbReference type="HOGENOM" id="CLU_402593_0_0_1"/>
<feature type="compositionally biased region" description="Basic and acidic residues" evidence="1">
    <location>
        <begin position="131"/>
        <end position="142"/>
    </location>
</feature>
<dbReference type="EMBL" id="KI300560">
    <property type="protein sequence ID" value="ERZ96320.1"/>
    <property type="molecule type" value="Genomic_DNA"/>
</dbReference>
<feature type="region of interest" description="Disordered" evidence="1">
    <location>
        <begin position="125"/>
        <end position="146"/>
    </location>
</feature>
<feature type="non-terminal residue" evidence="3">
    <location>
        <position position="685"/>
    </location>
</feature>
<accession>U9SYT8</accession>
<evidence type="ECO:0000313" key="3">
    <source>
        <dbReference type="EMBL" id="ERZ96320.1"/>
    </source>
</evidence>